<name>A0ACC4BS68_POPAL</name>
<proteinExistence type="predicted"/>
<accession>A0ACC4BS68</accession>
<keyword evidence="2" id="KW-1185">Reference proteome</keyword>
<protein>
    <submittedName>
        <fullName evidence="1">Uncharacterized protein</fullName>
    </submittedName>
</protein>
<dbReference type="Proteomes" id="UP000309997">
    <property type="component" value="Unassembled WGS sequence"/>
</dbReference>
<evidence type="ECO:0000313" key="2">
    <source>
        <dbReference type="Proteomes" id="UP000309997"/>
    </source>
</evidence>
<dbReference type="EMBL" id="RCHU02000009">
    <property type="protein sequence ID" value="KAL3580944.1"/>
    <property type="molecule type" value="Genomic_DNA"/>
</dbReference>
<sequence length="1740" mass="193656">MEFTEVKKRGRGRPKKRKLNEEESEDKKLVASALKKQALGFRWKPLLGRYVLKEFGSGIFLGKIVYYDTGLYRVDYEDGGCEDLKSVEFRKIILGDGDFDDELVLRREKLDEFVLQKSEKRKVEAEKEVVDSKNELGGGLTVENEGVHDEDYADSSSDSCEHVRAGGLGMEVETPVAPPPQLPSSSGSIRVPDEYVSHLFSVYTFLRSFNIRLFLSPFTLDDLVGAINCSIQNTLLDAIHFALMRALRRRLEALSSDGSELASKCLRSVDWRLLDSLTWPVHLVHYFTIMGYANGAEWKGLYDHLWKREYYSLPVGRKLMILQILCDDALDSVELRAEVDICEESEVGLDPDVVTAILPDNGPTRVHPRCSKTSACKDRETMDIIAGSQGSKPFSNSKHLGSKGTERDGNASDADVDGNGDECRLCGMDGILLCCDGCPSSYHSRCIGVVKMYIPKGPWYCPECTINKLGPTISMRTSHRGAEVFGIDLYEQVFMGTCNHLLVLKASTSGEPCLRYYNLMEIPKVLQTLSESMQHRLLYSEICKAIVQHWNIPQSASSLLEKMERGFDIASVKEDAIISTISLPFCEESHKVPENVVAENAVTLNGSNTDIVAVSCLDTSLDVSFQVGPQYIVSDGEMLRTGNCHLMSMKLHEQIKLESTESVNQLADSSGVTQQSWVDRSSAKELTTCTSANSVGSRLENEIGNCLPAFVFSQSKEGNHPGFEMVERSSTNSSYMGTFFKPHAYINHYMHGDFAASAAANLSVLSSEESHSETQKSGNGRKAISDILLQVKAFSTAASRFFWPSSERKLVEVPRERCGWCHSCKQPSSNRRGCVLNSAALTATKGVSKIISGLRPIMNGEGNLSSISMYILCMGEILCGLTVGPFLSAIHRKQWCKQVEDASSYSAIKQPLLELEENIRLIALSGDWVKAMDDWLVESSVTQSSASIIGTAQRRGVNGKQHRKHSGVIDVAADGCHDKSFVWWRGGSLLKLVSNKAILPQSMVKRAARQGGSRKISGIHYTDDLEILNRSRQLIWRAAVERSKNASQLALQVRYLDYHVRWSDLVRPEQNLQDGKGSETEASFFRNAVICDKKFEEKKIRYGIAFGNQKHLPSRIMKNIIEIEKTEDGKDKYWFSELHVPLYLIKEFEESVDVIPPSSNKPSNELSVLQRRQLRASRRDMFSYLAFKRDKLDKCSCASCQCDVLVRNTVTCSSCQGYCHQDCTASSRIYTNKEAQFSVTCKRCYSARAVIYSEKSNKSLTSPFPLKERHTAVTVTKDTGIKVHNQPLVSVRTQESCSEVKQNTSASSKATKTKSRTQDSCSEVEQATSSSGKATKTESRSRNWGVVWRKKNNEDTGIDFRHKSILLRGSPNGNWLMPVCNLCREDYNCDLMYIHCKTCSNWFHAEAVEVEESKLADVIGFKCCRCRRIKSPNCPYRVDHGYEKLEVMKPQKRALEQGIGADSGTIVESRGFEPTTPMLPVENVFVQDDDPLLVSLSRVYQITEQNPGGDLECNVAGQGQQKLPVRRQGKRQGDAEDISGTNIYHADSSMFLETNSAMNCEGEISCAEWDVSGNGLEGEMMFDCEDVNYKDTEFEPQTYFFLTELLASDDGGQLDGFDSSGNGLGNCENQFHAVSAHEFPKQHTMGTSCDASLQSAPNTMPCKMCSDLVPSPDLSCDICGLVLHRHCSPWVESSPVEGSWSKDDDEPVHASSLSKLVEKVLKSAMMISLSSSDVLVFGTT</sequence>
<reference evidence="1 2" key="1">
    <citation type="journal article" date="2024" name="Plant Biotechnol. J.">
        <title>Genome and CRISPR/Cas9 system of a widespread forest tree (Populus alba) in the world.</title>
        <authorList>
            <person name="Liu Y.J."/>
            <person name="Jiang P.F."/>
            <person name="Han X.M."/>
            <person name="Li X.Y."/>
            <person name="Wang H.M."/>
            <person name="Wang Y.J."/>
            <person name="Wang X.X."/>
            <person name="Zeng Q.Y."/>
        </authorList>
    </citation>
    <scope>NUCLEOTIDE SEQUENCE [LARGE SCALE GENOMIC DNA]</scope>
    <source>
        <strain evidence="2">cv. PAL-ZL1</strain>
    </source>
</reference>
<comment type="caution">
    <text evidence="1">The sequence shown here is derived from an EMBL/GenBank/DDBJ whole genome shotgun (WGS) entry which is preliminary data.</text>
</comment>
<gene>
    <name evidence="1" type="ORF">D5086_018779</name>
</gene>
<organism evidence="1 2">
    <name type="scientific">Populus alba</name>
    <name type="common">White poplar</name>
    <dbReference type="NCBI Taxonomy" id="43335"/>
    <lineage>
        <taxon>Eukaryota</taxon>
        <taxon>Viridiplantae</taxon>
        <taxon>Streptophyta</taxon>
        <taxon>Embryophyta</taxon>
        <taxon>Tracheophyta</taxon>
        <taxon>Spermatophyta</taxon>
        <taxon>Magnoliopsida</taxon>
        <taxon>eudicotyledons</taxon>
        <taxon>Gunneridae</taxon>
        <taxon>Pentapetalae</taxon>
        <taxon>rosids</taxon>
        <taxon>fabids</taxon>
        <taxon>Malpighiales</taxon>
        <taxon>Salicaceae</taxon>
        <taxon>Saliceae</taxon>
        <taxon>Populus</taxon>
    </lineage>
</organism>
<evidence type="ECO:0000313" key="1">
    <source>
        <dbReference type="EMBL" id="KAL3580944.1"/>
    </source>
</evidence>